<dbReference type="EnsemblMetazoa" id="SSS_3388s_mrna">
    <property type="protein sequence ID" value="KAF7489335.1"/>
    <property type="gene ID" value="SSS_3388"/>
</dbReference>
<accession>A0A834R426</accession>
<organism evidence="3">
    <name type="scientific">Sarcoptes scabiei</name>
    <name type="common">Itch mite</name>
    <name type="synonym">Acarus scabiei</name>
    <dbReference type="NCBI Taxonomy" id="52283"/>
    <lineage>
        <taxon>Eukaryota</taxon>
        <taxon>Metazoa</taxon>
        <taxon>Ecdysozoa</taxon>
        <taxon>Arthropoda</taxon>
        <taxon>Chelicerata</taxon>
        <taxon>Arachnida</taxon>
        <taxon>Acari</taxon>
        <taxon>Acariformes</taxon>
        <taxon>Sarcoptiformes</taxon>
        <taxon>Astigmata</taxon>
        <taxon>Psoroptidia</taxon>
        <taxon>Sarcoptoidea</taxon>
        <taxon>Sarcoptidae</taxon>
        <taxon>Sarcoptinae</taxon>
        <taxon>Sarcoptes</taxon>
    </lineage>
</organism>
<dbReference type="AlphaFoldDB" id="A0A834R426"/>
<reference evidence="4" key="3">
    <citation type="submission" date="2022-06" db="UniProtKB">
        <authorList>
            <consortium name="EnsemblMetazoa"/>
        </authorList>
    </citation>
    <scope>IDENTIFICATION</scope>
</reference>
<proteinExistence type="predicted"/>
<keyword evidence="2" id="KW-0812">Transmembrane</keyword>
<feature type="region of interest" description="Disordered" evidence="1">
    <location>
        <begin position="178"/>
        <end position="198"/>
    </location>
</feature>
<dbReference type="EMBL" id="WVUK01000065">
    <property type="protein sequence ID" value="KAF7489335.1"/>
    <property type="molecule type" value="Genomic_DNA"/>
</dbReference>
<reference evidence="3" key="2">
    <citation type="submission" date="2020-01" db="EMBL/GenBank/DDBJ databases">
        <authorList>
            <person name="Korhonen P.K.K."/>
            <person name="Guangxu M.G."/>
            <person name="Wang T.W."/>
            <person name="Stroehlein A.J.S."/>
            <person name="Young N.D."/>
            <person name="Ang C.-S.A."/>
            <person name="Fernando D.W.F."/>
            <person name="Lu H.L."/>
            <person name="Taylor S.T."/>
            <person name="Ehtesham M.E.M."/>
            <person name="Najaraj S.H.N."/>
            <person name="Harsha G.H.G."/>
            <person name="Madugundu A.M."/>
            <person name="Renuse S.R."/>
            <person name="Holt D.H."/>
            <person name="Pandey A.P."/>
            <person name="Papenfuss A.P."/>
            <person name="Gasser R.B.G."/>
            <person name="Fischer K.F."/>
        </authorList>
    </citation>
    <scope>NUCLEOTIDE SEQUENCE</scope>
    <source>
        <strain evidence="3">SSS_KF_BRIS2020</strain>
    </source>
</reference>
<keyword evidence="5" id="KW-1185">Reference proteome</keyword>
<evidence type="ECO:0000313" key="4">
    <source>
        <dbReference type="EnsemblMetazoa" id="KAF7489335.1"/>
    </source>
</evidence>
<evidence type="ECO:0000256" key="1">
    <source>
        <dbReference type="SAM" id="MobiDB-lite"/>
    </source>
</evidence>
<keyword evidence="2" id="KW-0472">Membrane</keyword>
<reference evidence="5" key="1">
    <citation type="journal article" date="2020" name="PLoS Negl. Trop. Dis.">
        <title>High-quality nuclear genome for Sarcoptes scabiei-A critical resource for a neglected parasite.</title>
        <authorList>
            <person name="Korhonen P.K."/>
            <person name="Gasser R.B."/>
            <person name="Ma G."/>
            <person name="Wang T."/>
            <person name="Stroehlein A.J."/>
            <person name="Young N.D."/>
            <person name="Ang C.S."/>
            <person name="Fernando D.D."/>
            <person name="Lu H.C."/>
            <person name="Taylor S."/>
            <person name="Reynolds S.L."/>
            <person name="Mofiz E."/>
            <person name="Najaraj S.H."/>
            <person name="Gowda H."/>
            <person name="Madugundu A."/>
            <person name="Renuse S."/>
            <person name="Holt D."/>
            <person name="Pandey A."/>
            <person name="Papenfuss A.T."/>
            <person name="Fischer K."/>
        </authorList>
    </citation>
    <scope>NUCLEOTIDE SEQUENCE [LARGE SCALE GENOMIC DNA]</scope>
</reference>
<evidence type="ECO:0000256" key="2">
    <source>
        <dbReference type="SAM" id="Phobius"/>
    </source>
</evidence>
<keyword evidence="2" id="KW-1133">Transmembrane helix</keyword>
<feature type="transmembrane region" description="Helical" evidence="2">
    <location>
        <begin position="7"/>
        <end position="28"/>
    </location>
</feature>
<name>A0A834R426_SARSC</name>
<gene>
    <name evidence="3" type="ORF">SSS_3388</name>
</gene>
<sequence>MKMFWTILIILFILFLLYLSILLLMYRYRVYDHIWPLKTVWFVSFVNFLKIKKISDDNLSRIRQSIDLAKLWKNLLEWKNIFERKNLFEEKTSQSQSISIDRESESSKTDPSLFQKNVEKKIFKISKSKNKLPTSPIKIRVNRIKIKHKVAKIDCKQKEKLLEIIRSDIVRFKTSKDVFGSTQKLSSDTPEPRPSLID</sequence>
<dbReference type="Proteomes" id="UP000070412">
    <property type="component" value="Unassembled WGS sequence"/>
</dbReference>
<protein>
    <submittedName>
        <fullName evidence="3 4">Uncharacterized protein</fullName>
    </submittedName>
</protein>
<evidence type="ECO:0000313" key="5">
    <source>
        <dbReference type="Proteomes" id="UP000070412"/>
    </source>
</evidence>
<evidence type="ECO:0000313" key="3">
    <source>
        <dbReference type="EMBL" id="KAF7489335.1"/>
    </source>
</evidence>
<feature type="compositionally biased region" description="Polar residues" evidence="1">
    <location>
        <begin position="180"/>
        <end position="189"/>
    </location>
</feature>